<protein>
    <submittedName>
        <fullName evidence="2">Uncharacterized protein</fullName>
    </submittedName>
</protein>
<dbReference type="AlphaFoldDB" id="A0A1X2G3V6"/>
<sequence>MPRTGRKRAATNDRPLVGTRQKHRQILQERTNDKQKQTHGIDIDSSLNNECQTMTNIRKQLVHPNLTKPRDKRADSMAKRSGSNSLINHDPPNKRVHFLNDAHVNYENSFNDESLSDRNENQRRGRTTATTSKDRHFENNPETQPSVNTWCFLASLTRFR</sequence>
<feature type="region of interest" description="Disordered" evidence="1">
    <location>
        <begin position="58"/>
        <end position="96"/>
    </location>
</feature>
<feature type="compositionally biased region" description="Basic and acidic residues" evidence="1">
    <location>
        <begin position="68"/>
        <end position="78"/>
    </location>
</feature>
<comment type="caution">
    <text evidence="2">The sequence shown here is derived from an EMBL/GenBank/DDBJ whole genome shotgun (WGS) entry which is preliminary data.</text>
</comment>
<keyword evidence="3" id="KW-1185">Reference proteome</keyword>
<accession>A0A1X2G3V6</accession>
<feature type="region of interest" description="Disordered" evidence="1">
    <location>
        <begin position="1"/>
        <end position="23"/>
    </location>
</feature>
<gene>
    <name evidence="2" type="ORF">DM01DRAFT_1203186</name>
</gene>
<evidence type="ECO:0000256" key="1">
    <source>
        <dbReference type="SAM" id="MobiDB-lite"/>
    </source>
</evidence>
<dbReference type="Proteomes" id="UP000242146">
    <property type="component" value="Unassembled WGS sequence"/>
</dbReference>
<organism evidence="2 3">
    <name type="scientific">Hesseltinella vesiculosa</name>
    <dbReference type="NCBI Taxonomy" id="101127"/>
    <lineage>
        <taxon>Eukaryota</taxon>
        <taxon>Fungi</taxon>
        <taxon>Fungi incertae sedis</taxon>
        <taxon>Mucoromycota</taxon>
        <taxon>Mucoromycotina</taxon>
        <taxon>Mucoromycetes</taxon>
        <taxon>Mucorales</taxon>
        <taxon>Cunninghamellaceae</taxon>
        <taxon>Hesseltinella</taxon>
    </lineage>
</organism>
<feature type="region of interest" description="Disordered" evidence="1">
    <location>
        <begin position="109"/>
        <end position="144"/>
    </location>
</feature>
<name>A0A1X2G3V6_9FUNG</name>
<proteinExistence type="predicted"/>
<reference evidence="2 3" key="1">
    <citation type="submission" date="2016-07" db="EMBL/GenBank/DDBJ databases">
        <title>Pervasive Adenine N6-methylation of Active Genes in Fungi.</title>
        <authorList>
            <consortium name="DOE Joint Genome Institute"/>
            <person name="Mondo S.J."/>
            <person name="Dannebaum R.O."/>
            <person name="Kuo R.C."/>
            <person name="Labutti K."/>
            <person name="Haridas S."/>
            <person name="Kuo A."/>
            <person name="Salamov A."/>
            <person name="Ahrendt S.R."/>
            <person name="Lipzen A."/>
            <person name="Sullivan W."/>
            <person name="Andreopoulos W.B."/>
            <person name="Clum A."/>
            <person name="Lindquist E."/>
            <person name="Daum C."/>
            <person name="Ramamoorthy G.K."/>
            <person name="Gryganskyi A."/>
            <person name="Culley D."/>
            <person name="Magnuson J.K."/>
            <person name="James T.Y."/>
            <person name="O'Malley M.A."/>
            <person name="Stajich J.E."/>
            <person name="Spatafora J.W."/>
            <person name="Visel A."/>
            <person name="Grigoriev I.V."/>
        </authorList>
    </citation>
    <scope>NUCLEOTIDE SEQUENCE [LARGE SCALE GENOMIC DNA]</scope>
    <source>
        <strain evidence="2 3">NRRL 3301</strain>
    </source>
</reference>
<dbReference type="EMBL" id="MCGT01000058">
    <property type="protein sequence ID" value="ORX43076.1"/>
    <property type="molecule type" value="Genomic_DNA"/>
</dbReference>
<evidence type="ECO:0000313" key="2">
    <source>
        <dbReference type="EMBL" id="ORX43076.1"/>
    </source>
</evidence>
<evidence type="ECO:0000313" key="3">
    <source>
        <dbReference type="Proteomes" id="UP000242146"/>
    </source>
</evidence>